<proteinExistence type="predicted"/>
<dbReference type="Proteomes" id="UP000062833">
    <property type="component" value="Chromosome"/>
</dbReference>
<dbReference type="AlphaFoldDB" id="A0A0M4RQ25"/>
<dbReference type="Gene3D" id="3.40.630.40">
    <property type="entry name" value="Zn-dependent exopeptidases"/>
    <property type="match status" value="1"/>
</dbReference>
<dbReference type="PATRIC" id="fig|656366.3.peg.2878"/>
<reference evidence="2" key="1">
    <citation type="submission" date="2015-09" db="EMBL/GenBank/DDBJ databases">
        <title>Complete genome of Arthrobacter alpinus strain R3.8.</title>
        <authorList>
            <person name="See-Too W.S."/>
            <person name="Chan K.G."/>
        </authorList>
    </citation>
    <scope>NUCLEOTIDE SEQUENCE [LARGE SCALE GENOMIC DNA]</scope>
    <source>
        <strain evidence="2">R3.8</strain>
    </source>
</reference>
<protein>
    <recommendedName>
        <fullName evidence="3">N-formylglutamate amidohydrolase</fullName>
    </recommendedName>
</protein>
<evidence type="ECO:0008006" key="3">
    <source>
        <dbReference type="Google" id="ProtNLM"/>
    </source>
</evidence>
<dbReference type="SUPFAM" id="SSF53187">
    <property type="entry name" value="Zn-dependent exopeptidases"/>
    <property type="match status" value="1"/>
</dbReference>
<dbReference type="EMBL" id="CP012677">
    <property type="protein sequence ID" value="ALE93071.1"/>
    <property type="molecule type" value="Genomic_DNA"/>
</dbReference>
<dbReference type="Pfam" id="PF05013">
    <property type="entry name" value="FGase"/>
    <property type="match status" value="1"/>
</dbReference>
<dbReference type="KEGG" id="aaq:AOC05_13360"/>
<name>A0A0M4RQ25_9MICC</name>
<gene>
    <name evidence="1" type="ORF">AOC05_13360</name>
</gene>
<evidence type="ECO:0000313" key="2">
    <source>
        <dbReference type="Proteomes" id="UP000062833"/>
    </source>
</evidence>
<accession>A0A0M4RQ25</accession>
<evidence type="ECO:0000313" key="1">
    <source>
        <dbReference type="EMBL" id="ALE93071.1"/>
    </source>
</evidence>
<dbReference type="InterPro" id="IPR007709">
    <property type="entry name" value="N-FG_amidohydro"/>
</dbReference>
<dbReference type="OrthoDB" id="4470164at2"/>
<organism evidence="1 2">
    <name type="scientific">Arthrobacter alpinus</name>
    <dbReference type="NCBI Taxonomy" id="656366"/>
    <lineage>
        <taxon>Bacteria</taxon>
        <taxon>Bacillati</taxon>
        <taxon>Actinomycetota</taxon>
        <taxon>Actinomycetes</taxon>
        <taxon>Micrococcales</taxon>
        <taxon>Micrococcaceae</taxon>
        <taxon>Arthrobacter</taxon>
    </lineage>
</organism>
<sequence length="388" mass="42280">MPFPLFSKALGSPVLIPAGTPFSPDDITFFQGKHSGRTLAEAIGEADLVVSCPHAGDAIPEEIAEFLAPGFTHRLQSDYSDRTTGPICQAWAALDSRILFVQNPHPRLLRDPNRARPDDLGPQLREAFARVRAAGAWNRVDLTGVDTIRPVTFSFYPLLKVPETDTELEHMVAVFTDVASRGLEVYEKTRDKLRNAVLESTTARIAGTGQPGHVFTLSFHDTMNHTTTSDGAVNVERAEPDKLPAVAALSNRGDENGERRGEEVITMDPEMLRVLADCHRAGFKTTDPAAVTLNKPYLGSQEIVAAGTLFRSLTDSTFRKAIGSSELAVGAVQAEFLREFLIGEAATKELLQPGTGWPKEDPAWTMKLAHACKTSWDGFRTSLAEATK</sequence>
<keyword evidence="2" id="KW-1185">Reference proteome</keyword>